<evidence type="ECO:0000313" key="3">
    <source>
        <dbReference type="Proteomes" id="UP000838308"/>
    </source>
</evidence>
<sequence>MANLLHISANEFPPLSRDHSTKKIWMELAKGFDEYHILGRAQDNRFHYYNEGNIHLHLVPKLLKAPSFAITSFYIYKIIKKYNINLMLSQCPILGGFTANIIKKVFNIPLFQEIHDTYYFELFKSKKIKDRLLAEVTMFSIKNATKVRALNKMMEDMILDLYEKANTVIIENRVDINKFSSTKKNNKLHDPILVTGIGTFVYRKGFHTAINAIKSLSEKYDISLMLIGGGKDKEMLMGLAEGYTNIKLYDRLPQDKLVELLEETDIYIQPSIREGMPRTILEAMAMKLPVITTNVSTIPGTVINGVNGLIVEPEDAKQLENAIINLIKDANLRNGIVDNAYADVINKFEWNSAFELYRSELINIIK</sequence>
<dbReference type="PANTHER" id="PTHR12526:SF630">
    <property type="entry name" value="GLYCOSYLTRANSFERASE"/>
    <property type="match status" value="1"/>
</dbReference>
<dbReference type="Gene3D" id="3.40.50.2000">
    <property type="entry name" value="Glycogen Phosphorylase B"/>
    <property type="match status" value="2"/>
</dbReference>
<keyword evidence="3" id="KW-1185">Reference proteome</keyword>
<proteinExistence type="predicted"/>
<dbReference type="EMBL" id="CALBWS010000032">
    <property type="protein sequence ID" value="CAH2716774.1"/>
    <property type="molecule type" value="Genomic_DNA"/>
</dbReference>
<evidence type="ECO:0000313" key="2">
    <source>
        <dbReference type="EMBL" id="CAH2716774.1"/>
    </source>
</evidence>
<name>A0ABN8KSR5_9BACI</name>
<feature type="domain" description="Glycosyl transferase family 1" evidence="1">
    <location>
        <begin position="182"/>
        <end position="341"/>
    </location>
</feature>
<accession>A0ABN8KSR5</accession>
<dbReference type="CDD" id="cd03801">
    <property type="entry name" value="GT4_PimA-like"/>
    <property type="match status" value="1"/>
</dbReference>
<dbReference type="GO" id="GO:0016757">
    <property type="term" value="F:glycosyltransferase activity"/>
    <property type="evidence" value="ECO:0007669"/>
    <property type="project" value="UniProtKB-KW"/>
</dbReference>
<protein>
    <submittedName>
        <fullName evidence="2">N-acetyl-alpha-D-glucosaminyl L-malate synthase</fullName>
        <ecNumber evidence="2">2.4.1.-</ecNumber>
    </submittedName>
</protein>
<keyword evidence="2" id="KW-0808">Transferase</keyword>
<dbReference type="EC" id="2.4.1.-" evidence="2"/>
<dbReference type="Pfam" id="PF00534">
    <property type="entry name" value="Glycos_transf_1"/>
    <property type="match status" value="1"/>
</dbReference>
<keyword evidence="2" id="KW-0328">Glycosyltransferase</keyword>
<dbReference type="SUPFAM" id="SSF53756">
    <property type="entry name" value="UDP-Glycosyltransferase/glycogen phosphorylase"/>
    <property type="match status" value="1"/>
</dbReference>
<comment type="caution">
    <text evidence="2">The sequence shown here is derived from an EMBL/GenBank/DDBJ whole genome shotgun (WGS) entry which is preliminary data.</text>
</comment>
<dbReference type="Proteomes" id="UP000838308">
    <property type="component" value="Unassembled WGS sequence"/>
</dbReference>
<dbReference type="PANTHER" id="PTHR12526">
    <property type="entry name" value="GLYCOSYLTRANSFERASE"/>
    <property type="match status" value="1"/>
</dbReference>
<dbReference type="InterPro" id="IPR001296">
    <property type="entry name" value="Glyco_trans_1"/>
</dbReference>
<organism evidence="2 3">
    <name type="scientific">Neobacillus rhizosphaerae</name>
    <dbReference type="NCBI Taxonomy" id="2880965"/>
    <lineage>
        <taxon>Bacteria</taxon>
        <taxon>Bacillati</taxon>
        <taxon>Bacillota</taxon>
        <taxon>Bacilli</taxon>
        <taxon>Bacillales</taxon>
        <taxon>Bacillaceae</taxon>
        <taxon>Neobacillus</taxon>
    </lineage>
</organism>
<evidence type="ECO:0000259" key="1">
    <source>
        <dbReference type="Pfam" id="PF00534"/>
    </source>
</evidence>
<dbReference type="RefSeq" id="WP_248737010.1">
    <property type="nucleotide sequence ID" value="NZ_CALBWS010000032.1"/>
</dbReference>
<gene>
    <name evidence="2" type="primary">bshA_2</name>
    <name evidence="2" type="ORF">BACCIP111895_03962</name>
</gene>
<reference evidence="2" key="1">
    <citation type="submission" date="2022-04" db="EMBL/GenBank/DDBJ databases">
        <authorList>
            <person name="Criscuolo A."/>
        </authorList>
    </citation>
    <scope>NUCLEOTIDE SEQUENCE</scope>
    <source>
        <strain evidence="2">CIP111895</strain>
    </source>
</reference>